<dbReference type="InterPro" id="IPR006710">
    <property type="entry name" value="Glyco_hydro_43"/>
</dbReference>
<keyword evidence="3 5" id="KW-0378">Hydrolase</keyword>
<evidence type="ECO:0000313" key="11">
    <source>
        <dbReference type="Proteomes" id="UP001165427"/>
    </source>
</evidence>
<evidence type="ECO:0000256" key="9">
    <source>
        <dbReference type="SAM" id="SignalP"/>
    </source>
</evidence>
<feature type="active site" description="Proton donor" evidence="6">
    <location>
        <position position="214"/>
    </location>
</feature>
<gene>
    <name evidence="10" type="ORF">MRX98_13885</name>
</gene>
<keyword evidence="11" id="KW-1185">Reference proteome</keyword>
<dbReference type="SUPFAM" id="SSF75005">
    <property type="entry name" value="Arabinanase/levansucrase/invertase"/>
    <property type="match status" value="1"/>
</dbReference>
<proteinExistence type="inferred from homology"/>
<feature type="binding site" evidence="7">
    <location>
        <position position="124"/>
    </location>
    <ligand>
        <name>substrate</name>
    </ligand>
</feature>
<dbReference type="AlphaFoldDB" id="A0AA41R3K4"/>
<dbReference type="CDD" id="cd18829">
    <property type="entry name" value="GH43_BsArb43A-like"/>
    <property type="match status" value="1"/>
</dbReference>
<comment type="pathway">
    <text evidence="1 5">Glycan metabolism; L-arabinan degradation.</text>
</comment>
<dbReference type="PIRSF" id="PIRSF026534">
    <property type="entry name" value="Endo_alpha-L-arabinosidase"/>
    <property type="match status" value="1"/>
</dbReference>
<dbReference type="PROSITE" id="PS51257">
    <property type="entry name" value="PROKAR_LIPOPROTEIN"/>
    <property type="match status" value="1"/>
</dbReference>
<dbReference type="PANTHER" id="PTHR43301">
    <property type="entry name" value="ARABINAN ENDO-1,5-ALPHA-L-ARABINOSIDASE"/>
    <property type="match status" value="1"/>
</dbReference>
<feature type="active site" description="Proton acceptor" evidence="6">
    <location>
        <position position="47"/>
    </location>
</feature>
<dbReference type="InterPro" id="IPR050727">
    <property type="entry name" value="GH43_arabinanases"/>
</dbReference>
<keyword evidence="9" id="KW-0732">Signal</keyword>
<dbReference type="RefSeq" id="WP_246910225.1">
    <property type="nucleotide sequence ID" value="NZ_JALJRB010000016.1"/>
</dbReference>
<comment type="caution">
    <text evidence="10">The sequence shown here is derived from an EMBL/GenBank/DDBJ whole genome shotgun (WGS) entry which is preliminary data.</text>
</comment>
<evidence type="ECO:0000256" key="5">
    <source>
        <dbReference type="PIRNR" id="PIRNR026534"/>
    </source>
</evidence>
<sequence>MRKTVVCLMAAALLALGCVPVDDGVGGGSPEERPGNWPLTGQLGVHDPAIIKEGDVWYVFGTGIGIQVKRSSDGYDWRNNGRVFHSYPAWARRYVPNHESNIWAPDIHHRNGTYYLYYAVSSFGSNTSAIGLATTRSLANPNWTDQGLVIRSTSADNYNCIDPNLVVDASGRPWLAFGSFWSGIKMVELDGATMKPKSGATIHSLATRPNTAIEAPFIVHRNGYYYLFASVDHCCQGVDSTYKIIFGRSRSVTGPYLDKRGVSMRNGGGTLFDAGNDRWRGPGGQSLWGTDVLAHHAYDAQNNGAPTLMIKTVYWDGDGWPYKEGDTTGGGDSGGCN</sequence>
<dbReference type="GO" id="GO:0005975">
    <property type="term" value="P:carbohydrate metabolic process"/>
    <property type="evidence" value="ECO:0007669"/>
    <property type="project" value="InterPro"/>
</dbReference>
<name>A0AA41R3K4_9BACT</name>
<keyword evidence="4 5" id="KW-0326">Glycosidase</keyword>
<evidence type="ECO:0000313" key="10">
    <source>
        <dbReference type="EMBL" id="MCJ8501669.1"/>
    </source>
</evidence>
<feature type="binding site" evidence="7">
    <location>
        <position position="47"/>
    </location>
    <ligand>
        <name>substrate</name>
    </ligand>
</feature>
<feature type="signal peptide" evidence="9">
    <location>
        <begin position="1"/>
        <end position="23"/>
    </location>
</feature>
<dbReference type="InterPro" id="IPR023296">
    <property type="entry name" value="Glyco_hydro_beta-prop_sf"/>
</dbReference>
<dbReference type="PANTHER" id="PTHR43301:SF3">
    <property type="entry name" value="ARABINAN ENDO-1,5-ALPHA-L-ARABINOSIDASE A-RELATED"/>
    <property type="match status" value="1"/>
</dbReference>
<comment type="similarity">
    <text evidence="2 5">Belongs to the glycosyl hydrolase 43 family.</text>
</comment>
<feature type="binding site" evidence="7">
    <location>
        <begin position="179"/>
        <end position="181"/>
    </location>
    <ligand>
        <name>substrate</name>
    </ligand>
</feature>
<evidence type="ECO:0000256" key="1">
    <source>
        <dbReference type="ARBA" id="ARBA00004834"/>
    </source>
</evidence>
<dbReference type="GO" id="GO:0046558">
    <property type="term" value="F:arabinan endo-1,5-alpha-L-arabinosidase activity"/>
    <property type="evidence" value="ECO:0007669"/>
    <property type="project" value="InterPro"/>
</dbReference>
<dbReference type="InterPro" id="IPR016840">
    <property type="entry name" value="Glyco_hydro_43_endo_a_Ara-ase"/>
</dbReference>
<dbReference type="Proteomes" id="UP001165427">
    <property type="component" value="Unassembled WGS sequence"/>
</dbReference>
<accession>A0AA41R3K4</accession>
<dbReference type="EMBL" id="JALJRB010000016">
    <property type="protein sequence ID" value="MCJ8501669.1"/>
    <property type="molecule type" value="Genomic_DNA"/>
</dbReference>
<feature type="binding site" evidence="7">
    <location>
        <begin position="159"/>
        <end position="162"/>
    </location>
    <ligand>
        <name>substrate</name>
    </ligand>
</feature>
<evidence type="ECO:0000256" key="8">
    <source>
        <dbReference type="PIRSR" id="PIRSR606710-2"/>
    </source>
</evidence>
<feature type="site" description="Important for catalytic activity, responsible for pKa modulation of the active site Glu and correct orientation of both the proton donor and substrate" evidence="8">
    <location>
        <position position="162"/>
    </location>
</feature>
<dbReference type="Gene3D" id="2.115.10.20">
    <property type="entry name" value="Glycosyl hydrolase domain, family 43"/>
    <property type="match status" value="1"/>
</dbReference>
<evidence type="ECO:0000256" key="7">
    <source>
        <dbReference type="PIRSR" id="PIRSR026534-2"/>
    </source>
</evidence>
<evidence type="ECO:0000256" key="3">
    <source>
        <dbReference type="ARBA" id="ARBA00022801"/>
    </source>
</evidence>
<evidence type="ECO:0000256" key="6">
    <source>
        <dbReference type="PIRSR" id="PIRSR026534-1"/>
    </source>
</evidence>
<dbReference type="Pfam" id="PF04616">
    <property type="entry name" value="Glyco_hydro_43"/>
    <property type="match status" value="1"/>
</dbReference>
<feature type="chain" id="PRO_5041454842" evidence="9">
    <location>
        <begin position="24"/>
        <end position="337"/>
    </location>
</feature>
<evidence type="ECO:0000256" key="2">
    <source>
        <dbReference type="ARBA" id="ARBA00009865"/>
    </source>
</evidence>
<reference evidence="10" key="1">
    <citation type="submission" date="2022-04" db="EMBL/GenBank/DDBJ databases">
        <title>Desulfatitalea alkaliphila sp. nov., a novel anaerobic sulfate-reducing bacterium isolated from terrestrial mud volcano, Taman Peninsula, Russia.</title>
        <authorList>
            <person name="Khomyakova M.A."/>
            <person name="Merkel A.Y."/>
            <person name="Slobodkin A.I."/>
        </authorList>
    </citation>
    <scope>NUCLEOTIDE SEQUENCE</scope>
    <source>
        <strain evidence="10">M08but</strain>
    </source>
</reference>
<evidence type="ECO:0000256" key="4">
    <source>
        <dbReference type="ARBA" id="ARBA00023295"/>
    </source>
</evidence>
<protein>
    <submittedName>
        <fullName evidence="10">Glycoside hydrolase family 43 protein</fullName>
    </submittedName>
</protein>
<organism evidence="10 11">
    <name type="scientific">Desulfatitalea alkaliphila</name>
    <dbReference type="NCBI Taxonomy" id="2929485"/>
    <lineage>
        <taxon>Bacteria</taxon>
        <taxon>Pseudomonadati</taxon>
        <taxon>Thermodesulfobacteriota</taxon>
        <taxon>Desulfobacteria</taxon>
        <taxon>Desulfobacterales</taxon>
        <taxon>Desulfosarcinaceae</taxon>
        <taxon>Desulfatitalea</taxon>
    </lineage>
</organism>